<dbReference type="InterPro" id="IPR036683">
    <property type="entry name" value="CO_DH_flav_C_dom_sf"/>
</dbReference>
<dbReference type="SUPFAM" id="SSF55447">
    <property type="entry name" value="CO dehydrogenase flavoprotein C-terminal domain-like"/>
    <property type="match status" value="1"/>
</dbReference>
<dbReference type="InterPro" id="IPR005107">
    <property type="entry name" value="CO_DH_flav_C"/>
</dbReference>
<dbReference type="InterPro" id="IPR016167">
    <property type="entry name" value="FAD-bd_PCMH_sub1"/>
</dbReference>
<keyword evidence="3" id="KW-0560">Oxidoreductase</keyword>
<dbReference type="Gene3D" id="3.30.465.10">
    <property type="match status" value="1"/>
</dbReference>
<dbReference type="Pfam" id="PF03450">
    <property type="entry name" value="CO_deh_flav_C"/>
    <property type="match status" value="1"/>
</dbReference>
<dbReference type="InterPro" id="IPR016166">
    <property type="entry name" value="FAD-bd_PCMH"/>
</dbReference>
<evidence type="ECO:0000313" key="5">
    <source>
        <dbReference type="EMBL" id="MDQ0376749.1"/>
    </source>
</evidence>
<dbReference type="InterPro" id="IPR016169">
    <property type="entry name" value="FAD-bd_PCMH_sub2"/>
</dbReference>
<evidence type="ECO:0000256" key="1">
    <source>
        <dbReference type="ARBA" id="ARBA00022630"/>
    </source>
</evidence>
<dbReference type="Proteomes" id="UP001229651">
    <property type="component" value="Unassembled WGS sequence"/>
</dbReference>
<organism evidence="5 6">
    <name type="scientific">Amycolatopsis thermophila</name>
    <dbReference type="NCBI Taxonomy" id="206084"/>
    <lineage>
        <taxon>Bacteria</taxon>
        <taxon>Bacillati</taxon>
        <taxon>Actinomycetota</taxon>
        <taxon>Actinomycetes</taxon>
        <taxon>Pseudonocardiales</taxon>
        <taxon>Pseudonocardiaceae</taxon>
        <taxon>Amycolatopsis</taxon>
    </lineage>
</organism>
<dbReference type="Pfam" id="PF00941">
    <property type="entry name" value="FAD_binding_5"/>
    <property type="match status" value="1"/>
</dbReference>
<keyword evidence="1" id="KW-0285">Flavoprotein</keyword>
<evidence type="ECO:0000256" key="3">
    <source>
        <dbReference type="ARBA" id="ARBA00023002"/>
    </source>
</evidence>
<reference evidence="5 6" key="1">
    <citation type="submission" date="2023-07" db="EMBL/GenBank/DDBJ databases">
        <title>Sequencing the genomes of 1000 actinobacteria strains.</title>
        <authorList>
            <person name="Klenk H.-P."/>
        </authorList>
    </citation>
    <scope>NUCLEOTIDE SEQUENCE [LARGE SCALE GENOMIC DNA]</scope>
    <source>
        <strain evidence="5 6">DSM 45805</strain>
    </source>
</reference>
<keyword evidence="6" id="KW-1185">Reference proteome</keyword>
<dbReference type="InterPro" id="IPR051312">
    <property type="entry name" value="Diverse_Substr_Oxidored"/>
</dbReference>
<dbReference type="InterPro" id="IPR002346">
    <property type="entry name" value="Mopterin_DH_FAD-bd"/>
</dbReference>
<dbReference type="InterPro" id="IPR036318">
    <property type="entry name" value="FAD-bd_PCMH-like_sf"/>
</dbReference>
<keyword evidence="2" id="KW-0274">FAD</keyword>
<dbReference type="SUPFAM" id="SSF56176">
    <property type="entry name" value="FAD-binding/transporter-associated domain-like"/>
    <property type="match status" value="1"/>
</dbReference>
<dbReference type="SMART" id="SM01092">
    <property type="entry name" value="CO_deh_flav_C"/>
    <property type="match status" value="1"/>
</dbReference>
<gene>
    <name evidence="5" type="ORF">FB470_000743</name>
</gene>
<dbReference type="Gene3D" id="3.30.43.10">
    <property type="entry name" value="Uridine Diphospho-n-acetylenolpyruvylglucosamine Reductase, domain 2"/>
    <property type="match status" value="1"/>
</dbReference>
<dbReference type="EMBL" id="JAUSUT010000001">
    <property type="protein sequence ID" value="MDQ0376749.1"/>
    <property type="molecule type" value="Genomic_DNA"/>
</dbReference>
<dbReference type="Gene3D" id="3.30.390.50">
    <property type="entry name" value="CO dehydrogenase flavoprotein, C-terminal domain"/>
    <property type="match status" value="1"/>
</dbReference>
<accession>A0ABU0ENK9</accession>
<evidence type="ECO:0000313" key="6">
    <source>
        <dbReference type="Proteomes" id="UP001229651"/>
    </source>
</evidence>
<dbReference type="PANTHER" id="PTHR42659:SF2">
    <property type="entry name" value="XANTHINE DEHYDROGENASE SUBUNIT C-RELATED"/>
    <property type="match status" value="1"/>
</dbReference>
<name>A0ABU0ENK9_9PSEU</name>
<evidence type="ECO:0000256" key="2">
    <source>
        <dbReference type="ARBA" id="ARBA00022827"/>
    </source>
</evidence>
<sequence>MEFLRPSTLAEALAAKAERPDAVPLAGGTDVMVELNFDHRRPDALLDLTRVAELGEWTTDGDDVRLGAGVSYTRLITELGERLPGLAMASRTVGSPQIRNRGTVGGNLGAASPAGDTHPVLLATGARVEAASVRGTRIIDADEFYVGVKKHSLEPDELIVAVHLPVATGPQQFAKVGTRNAMVIAVCSFAVALDPRGRRAGAAIGSAAPTPRRATEAEEFLAGELPWDAPAPLRDSVKRHFGELVAAAAAPIDDVRGTAEYRRHALAVLARRALGWAWQDYLGSERTCA</sequence>
<comment type="caution">
    <text evidence="5">The sequence shown here is derived from an EMBL/GenBank/DDBJ whole genome shotgun (WGS) entry which is preliminary data.</text>
</comment>
<evidence type="ECO:0000259" key="4">
    <source>
        <dbReference type="PROSITE" id="PS51387"/>
    </source>
</evidence>
<proteinExistence type="predicted"/>
<dbReference type="PANTHER" id="PTHR42659">
    <property type="entry name" value="XANTHINE DEHYDROGENASE SUBUNIT C-RELATED"/>
    <property type="match status" value="1"/>
</dbReference>
<dbReference type="RefSeq" id="WP_306988754.1">
    <property type="nucleotide sequence ID" value="NZ_JAUSUT010000001.1"/>
</dbReference>
<dbReference type="PROSITE" id="PS51387">
    <property type="entry name" value="FAD_PCMH"/>
    <property type="match status" value="1"/>
</dbReference>
<feature type="domain" description="FAD-binding PCMH-type" evidence="4">
    <location>
        <begin position="1"/>
        <end position="169"/>
    </location>
</feature>
<protein>
    <submittedName>
        <fullName evidence="5">CO/xanthine dehydrogenase FAD-binding subunit</fullName>
    </submittedName>
</protein>